<sequence>MERHGLVLIVVGAYKEVEKVQYSQEGNKIIVIVKFATVNIIC</sequence>
<reference evidence="1" key="2">
    <citation type="journal article" date="2015" name="Data Brief">
        <title>Shoot transcriptome of the giant reed, Arundo donax.</title>
        <authorList>
            <person name="Barrero R.A."/>
            <person name="Guerrero F.D."/>
            <person name="Moolhuijzen P."/>
            <person name="Goolsby J.A."/>
            <person name="Tidwell J."/>
            <person name="Bellgard S.E."/>
            <person name="Bellgard M.I."/>
        </authorList>
    </citation>
    <scope>NUCLEOTIDE SEQUENCE</scope>
    <source>
        <tissue evidence="1">Shoot tissue taken approximately 20 cm above the soil surface</tissue>
    </source>
</reference>
<accession>A0A0A9BBY8</accession>
<evidence type="ECO:0000313" key="1">
    <source>
        <dbReference type="EMBL" id="JAD58735.1"/>
    </source>
</evidence>
<dbReference type="EMBL" id="GBRH01239160">
    <property type="protein sequence ID" value="JAD58735.1"/>
    <property type="molecule type" value="Transcribed_RNA"/>
</dbReference>
<name>A0A0A9BBY8_ARUDO</name>
<proteinExistence type="predicted"/>
<dbReference type="AlphaFoldDB" id="A0A0A9BBY8"/>
<organism evidence="1">
    <name type="scientific">Arundo donax</name>
    <name type="common">Giant reed</name>
    <name type="synonym">Donax arundinaceus</name>
    <dbReference type="NCBI Taxonomy" id="35708"/>
    <lineage>
        <taxon>Eukaryota</taxon>
        <taxon>Viridiplantae</taxon>
        <taxon>Streptophyta</taxon>
        <taxon>Embryophyta</taxon>
        <taxon>Tracheophyta</taxon>
        <taxon>Spermatophyta</taxon>
        <taxon>Magnoliopsida</taxon>
        <taxon>Liliopsida</taxon>
        <taxon>Poales</taxon>
        <taxon>Poaceae</taxon>
        <taxon>PACMAD clade</taxon>
        <taxon>Arundinoideae</taxon>
        <taxon>Arundineae</taxon>
        <taxon>Arundo</taxon>
    </lineage>
</organism>
<reference evidence="1" key="1">
    <citation type="submission" date="2014-09" db="EMBL/GenBank/DDBJ databases">
        <authorList>
            <person name="Magalhaes I.L.F."/>
            <person name="Oliveira U."/>
            <person name="Santos F.R."/>
            <person name="Vidigal T.H.D.A."/>
            <person name="Brescovit A.D."/>
            <person name="Santos A.J."/>
        </authorList>
    </citation>
    <scope>NUCLEOTIDE SEQUENCE</scope>
    <source>
        <tissue evidence="1">Shoot tissue taken approximately 20 cm above the soil surface</tissue>
    </source>
</reference>
<protein>
    <submittedName>
        <fullName evidence="1">Uncharacterized protein</fullName>
    </submittedName>
</protein>